<gene>
    <name evidence="5" type="ORF">DP114_22755</name>
</gene>
<evidence type="ECO:0000313" key="5">
    <source>
        <dbReference type="EMBL" id="QDL12381.1"/>
    </source>
</evidence>
<dbReference type="PANTHER" id="PTHR44942">
    <property type="entry name" value="METHYLTRANSF_11 DOMAIN-CONTAINING PROTEIN"/>
    <property type="match status" value="1"/>
</dbReference>
<dbReference type="CDD" id="cd02440">
    <property type="entry name" value="AdoMet_MTases"/>
    <property type="match status" value="1"/>
</dbReference>
<dbReference type="KEGG" id="bsen:DP114_22755"/>
<organism evidence="5 6">
    <name type="scientific">Brasilonema sennae CENA114</name>
    <dbReference type="NCBI Taxonomy" id="415709"/>
    <lineage>
        <taxon>Bacteria</taxon>
        <taxon>Bacillati</taxon>
        <taxon>Cyanobacteriota</taxon>
        <taxon>Cyanophyceae</taxon>
        <taxon>Nostocales</taxon>
        <taxon>Scytonemataceae</taxon>
        <taxon>Brasilonema</taxon>
        <taxon>Bromeliae group (in: Brasilonema)</taxon>
    </lineage>
</organism>
<proteinExistence type="inferred from homology"/>
<dbReference type="PANTHER" id="PTHR44942:SF4">
    <property type="entry name" value="METHYLTRANSFERASE TYPE 11 DOMAIN-CONTAINING PROTEIN"/>
    <property type="match status" value="1"/>
</dbReference>
<name>A0A856MRT7_9CYAN</name>
<dbReference type="InterPro" id="IPR013216">
    <property type="entry name" value="Methyltransf_11"/>
</dbReference>
<evidence type="ECO:0000256" key="3">
    <source>
        <dbReference type="ARBA" id="ARBA00022679"/>
    </source>
</evidence>
<feature type="domain" description="Methyltransferase type 11" evidence="4">
    <location>
        <begin position="43"/>
        <end position="129"/>
    </location>
</feature>
<keyword evidence="3 5" id="KW-0808">Transferase</keyword>
<protein>
    <submittedName>
        <fullName evidence="5">SAM-dependent methyltransferase</fullName>
    </submittedName>
</protein>
<keyword evidence="2 5" id="KW-0489">Methyltransferase</keyword>
<dbReference type="Gene3D" id="3.40.50.150">
    <property type="entry name" value="Vaccinia Virus protein VP39"/>
    <property type="match status" value="1"/>
</dbReference>
<evidence type="ECO:0000313" key="6">
    <source>
        <dbReference type="Proteomes" id="UP000503129"/>
    </source>
</evidence>
<dbReference type="InterPro" id="IPR051052">
    <property type="entry name" value="Diverse_substrate_MTase"/>
</dbReference>
<keyword evidence="6" id="KW-1185">Reference proteome</keyword>
<evidence type="ECO:0000256" key="1">
    <source>
        <dbReference type="ARBA" id="ARBA00008361"/>
    </source>
</evidence>
<dbReference type="GO" id="GO:0008757">
    <property type="term" value="F:S-adenosylmethionine-dependent methyltransferase activity"/>
    <property type="evidence" value="ECO:0007669"/>
    <property type="project" value="InterPro"/>
</dbReference>
<dbReference type="SUPFAM" id="SSF53335">
    <property type="entry name" value="S-adenosyl-L-methionine-dependent methyltransferases"/>
    <property type="match status" value="1"/>
</dbReference>
<dbReference type="AlphaFoldDB" id="A0A856MRT7"/>
<comment type="similarity">
    <text evidence="1">Belongs to the methyltransferase superfamily.</text>
</comment>
<evidence type="ECO:0000259" key="4">
    <source>
        <dbReference type="Pfam" id="PF08241"/>
    </source>
</evidence>
<dbReference type="Pfam" id="PF08241">
    <property type="entry name" value="Methyltransf_11"/>
    <property type="match status" value="1"/>
</dbReference>
<accession>A0A856MRT7</accession>
<dbReference type="InterPro" id="IPR029063">
    <property type="entry name" value="SAM-dependent_MTases_sf"/>
</dbReference>
<reference evidence="5 6" key="1">
    <citation type="submission" date="2018-06" db="EMBL/GenBank/DDBJ databases">
        <title>Comparative genomics of Brasilonema spp. strains.</title>
        <authorList>
            <person name="Alvarenga D.O."/>
            <person name="Fiore M.F."/>
            <person name="Varani A.M."/>
        </authorList>
    </citation>
    <scope>NUCLEOTIDE SEQUENCE [LARGE SCALE GENOMIC DNA]</scope>
    <source>
        <strain evidence="5 6">CENA114</strain>
    </source>
</reference>
<evidence type="ECO:0000256" key="2">
    <source>
        <dbReference type="ARBA" id="ARBA00022603"/>
    </source>
</evidence>
<dbReference type="EMBL" id="CP030118">
    <property type="protein sequence ID" value="QDL12381.1"/>
    <property type="molecule type" value="Genomic_DNA"/>
</dbReference>
<dbReference type="GO" id="GO:0032259">
    <property type="term" value="P:methylation"/>
    <property type="evidence" value="ECO:0007669"/>
    <property type="project" value="UniProtKB-KW"/>
</dbReference>
<dbReference type="Proteomes" id="UP000503129">
    <property type="component" value="Chromosome"/>
</dbReference>
<sequence length="248" mass="27610">MNPTSLFSGRATDYALYRPSYPAEAINIILEGFDQPSQLVAADIGAGTGIASRLLGEREIKVIAIEPNPEMRLAATGHPMVEFRSGTAEVTGFPDASVDLVTCFQSFHWFNPSPTLYEFHRILKSSGRLGLVWGIWDEDDSFTKEFDRLVFQSSNNIPGLPSRESMISALLESPYFQKVRQTNVPYQQWLDLQGLIGLAQSQGFVPLSPEERQPLVAQLQKLHEQAADTSGKVCVVYRIDIYLAEPMV</sequence>